<dbReference type="Gene3D" id="3.30.559.30">
    <property type="entry name" value="Nonribosomal peptide synthetase, condensation domain"/>
    <property type="match status" value="4"/>
</dbReference>
<dbReference type="PROSITE" id="PS00455">
    <property type="entry name" value="AMP_BINDING"/>
    <property type="match status" value="2"/>
</dbReference>
<dbReference type="Gene3D" id="1.10.1200.10">
    <property type="entry name" value="ACP-like"/>
    <property type="match status" value="2"/>
</dbReference>
<dbReference type="CDD" id="cd17646">
    <property type="entry name" value="A_NRPS_AB3403-like"/>
    <property type="match status" value="1"/>
</dbReference>
<evidence type="ECO:0000256" key="5">
    <source>
        <dbReference type="ARBA" id="ARBA00023194"/>
    </source>
</evidence>
<comment type="cofactor">
    <cofactor evidence="1">
        <name>pantetheine 4'-phosphate</name>
        <dbReference type="ChEBI" id="CHEBI:47942"/>
    </cofactor>
</comment>
<dbReference type="InterPro" id="IPR023213">
    <property type="entry name" value="CAT-like_dom_sf"/>
</dbReference>
<dbReference type="NCBIfam" id="TIGR01720">
    <property type="entry name" value="NRPS-para261"/>
    <property type="match status" value="1"/>
</dbReference>
<keyword evidence="5" id="KW-0045">Antibiotic biosynthesis</keyword>
<dbReference type="SUPFAM" id="SSF52777">
    <property type="entry name" value="CoA-dependent acyltransferases"/>
    <property type="match status" value="8"/>
</dbReference>
<dbReference type="InterPro" id="IPR010071">
    <property type="entry name" value="AA_adenyl_dom"/>
</dbReference>
<name>A0ABP8NUU0_9NOCA</name>
<sequence>MSVAQRGIWFAQHAVSDVPLTIAQYIELRGDVDLDLLSAASIQTGREFGSGFLRLIEADGTPYQFVDMDMDDAVGYVDFRDETEPMAAAQAWMRRQYSAPVDLLSDRLVVVDLLHVGEDHYLWFCRIHHIALDGFGAMALISRIAEIYSALVEGQEPPAGRAESLEKIVEDEAAYRESVRFAKDREYWAERTVDLPDAPSLAGRAANIGLHAHVASDALPDLAAELLAAAEAAASGSTAPTAVAAFAAYLARMTDTEDVVLSLPVSARTTATLRRSGGMMSNIVPLRLAVPEGTTVADLVQSARLELTGALRRQRYRHEDIRREAGGAQDRRGFFGPSINIMLFHNEIKLGSVVGRQNVLTTGPIDDLSLNIYQGVGGSRIHFDFEGNPNLYTADELTGHHRRFLDFFERFLAADEDAPISGIPVMSDAEQSQVVAGWNGPEVAVPALTVVDLFRDQVERTPDATAVVFGDQKLTYAQFQARVNRLARVLIARGVGPESKVALSIRRSVDSLVAIYAVLAAGGAYVPIDPDHPDERTALVLDSARPLCMLTVARDRVRLPGNVPVVEIDRVDLAGISDAPVTDADRTAPLHPAHLAYVIYTSGSTGRPKGVAISHASALNQILWVRDTYRLGPQDAILQKTPVTFDVSVWELFSPLVSGARIVIAEPDGHLDPGYLADVIEREQVTATSFVPSMLSLFTAEAGRDRIAGLRLVLVAGEAFPPAVAEAFRAVCDAELHNLYGPTEFTVHASAGEVAQELGSTVSIGRPVWNTEAYVLDHHLRPVPVGSAGELYLAGAQTARGYDGRPDLSAARFVTNPFAADGSRMYRTGDLVRWGIDGSLEYLGRTDFQVKVRGLRIELGEIEAAMGSHPSIALSVAVVCDSPLGQRLVGYVVPAPGHDVDPASITEHVASVLPSYMVPDLIVPLAEMPVGASGKIDRKALPEPEFGQSEGEFVAPRTPMEEALAALVAEVLGRDRISVGESFFALGGDSIVSIQLAARAKERGLHFTARDVFEHKTIASLAEVIVPIADVTQPATLDELPGAGVGSLPLAPVVHWMTELGPDFHRFSQSVLLTLPTDVDRSGLVRTIGAVLDRHDMLRSSLRRDPESGWKMTVAAPGTVDVDSLIETVECTDAPGSDAMAATVAAAAERAADALDPASGAVVRFVWLTTADPAVRDRLLVVAHHIAVDGVSWRILVPDFTVAWSQVRLGQAPELAPTGTSMRRWAHGLVKAAGSAAVHGELDFWTSTLAGADPDLGSRVLTDADTVATTEQARFELSPETTHALLTAVPAAFHGGVNDGLLAALAVAVAAWRRGRGVDERSVLINVEGHGREESLQPGADLGRTVGWFTSMYPVRLDTAAVDLDDALSGGRAADAAVKTVKEQLAAVPERGVGYGLLRHLNPATARQLAALATPQISFNYLGRVAATDVPAEHRDIAWVPDTDTYGFTGSRDAGLRAAFVLDVNAVVADGDGGPRLSATIDYPAGLLDAADVDGFTGLWARALEAVAARAVTPGAGGLTPSDLGLVQLSQSRIEAFESRFGAVSDVWPLSPLQSGLLFHAALADGAADVYTTQLVLDLGGVVDTERLRRAACALVARHPNLRTAFVHDDLGVGVQVVVADVEVPWREVDVAGLPEAERDAEVERLIAAQRTDHFEMAAPPLIRFLLLRRPEGRFSLVITNHHILLDGWSLPLLIQDLLTLYATQDGVEPPRFRPYRDYLAWLAEQNLRVSADAWTEALAGIEQPTLLVPAAADEHVTTTAPAELTVNLSDDLLDRMTERARELGVTMNTLVQAAWGVVLARLTGHDDVVFGTTVSGRPPQVRGVESMLGLFINTLPVRVRLERDDRIETLLQRIQAEQARMLDHHHLGLTEIQQAAGVGVLFDTLMVFESYPLDREALATFGDQAGLRVQDVTSHDATHYPLAIVAMTDPALHLTAKFLPDVIGRDEVAEIMARIVRVLTAIATDPAGSVHDIDILGEDERARLQGVRGEDALPTRTLPEILGAAAVANPAGVAVVADGSALTYAELDERSNRLARVLLARGLGPESAVALALTRSIHSVVATWAIAKTGAAFVPVDPRYPAERVALMITDSGATVGLTTGARRAGLPDTVDWLTLDDEATVTEVAGASAAAVTDADRHRPVSASNVAYVIYTSGTTGLPKGVEVTHSGLANLSEYQRQNYAVTPSSRVLHFASPSFDASVLELLLAFGAAATMVVAPAENYGGEELHTFLAEHRVTHAFITPAALATVDPTGLDALEVVVVGGEACAPELVERWAPGRRMFNGYGPTETTVMSNISSPMTPGRPIDIGGPIRGETGYVLDAGLRPVPVGVSGELYIAGSGLARGYHDRRSLTAERFVANPFGAPGDRMYRTGDIVRWAPDADRPGRLVVEYVGRSDFQVKVRGFRIELGEIDAVLTRHRGIEFAATIGATAPSGATVLVSYVLAGTGADLDHDEVGEFVGEHLPAHMVPSSIIELDSIPLTTVGKLDRRALPAPVFGSDLEAYVAPATPAEAAVVSVLAEVLGLDRVSTTDSFFDLGGNSLSATKVVARVNATMGAAIGVRDVFEAPTAVELAVRAAGAAGQAPAVPLVAGERPERVPLSLAQQRMWLMNRLDPTSPVYNIAIAVRMQGRLDLAALEAAVSDVLARHESVRTVYPAHEGVPHQVVLPASEVTVDLHPVPVAPDAVTASVIEFASEGFDVTTTAPLRTRLLRVADDDFVLALVVHHISADGSSMAPLARDVMLAYAARTAGQAPAWQPLAVQYADYALWQRAVLGSEDDPDSLAVRQLDFWERALARMPAVIELPVDRPRPPHQSMRGGKVDFTIDPELLTALQATARRADATLFMVLHCALAALLARLTGSADIAIATPVAGRGRAELDDLVGMFVNTLVLRTEIDGSRGFADALARAKKADLEAFAHADVPFDSVVERLNPVRSSAYSPLAQVMLSFENLRRPKLELPELTATEYDGGLVLAKMDLQLTLQEILDETGAVTSLDASFVYAADLFDEETVAQFADRFLFLLQAVTDDSRMAVGDIDVWDAPRVVERAAAAPTVDDLPRLVAEVAEFASAEIALEHDGTRVTYGQMDERLKLLTASLADRDMAVEVIVTTALTSLVPTILLGAGGSGAGDGFTDIVDGLVVNSHTRVEAYRAEQIRVVSGG</sequence>
<keyword evidence="8" id="KW-1185">Reference proteome</keyword>
<dbReference type="SMART" id="SM00823">
    <property type="entry name" value="PKS_PP"/>
    <property type="match status" value="2"/>
</dbReference>
<evidence type="ECO:0000256" key="1">
    <source>
        <dbReference type="ARBA" id="ARBA00001957"/>
    </source>
</evidence>
<keyword evidence="4" id="KW-0677">Repeat</keyword>
<evidence type="ECO:0000256" key="2">
    <source>
        <dbReference type="ARBA" id="ARBA00022450"/>
    </source>
</evidence>
<dbReference type="PROSITE" id="PS50075">
    <property type="entry name" value="CARRIER"/>
    <property type="match status" value="2"/>
</dbReference>
<dbReference type="Gene3D" id="3.30.559.10">
    <property type="entry name" value="Chloramphenicol acetyltransferase-like domain"/>
    <property type="match status" value="4"/>
</dbReference>
<protein>
    <recommendedName>
        <fullName evidence="6">Carrier domain-containing protein</fullName>
    </recommendedName>
</protein>
<dbReference type="CDD" id="cd19543">
    <property type="entry name" value="DCL_NRPS"/>
    <property type="match status" value="1"/>
</dbReference>
<dbReference type="CDD" id="cd19540">
    <property type="entry name" value="LCL_NRPS-like"/>
    <property type="match status" value="1"/>
</dbReference>
<dbReference type="InterPro" id="IPR010060">
    <property type="entry name" value="NRPS_synth"/>
</dbReference>
<dbReference type="InterPro" id="IPR025110">
    <property type="entry name" value="AMP-bd_C"/>
</dbReference>
<organism evidence="7 8">
    <name type="scientific">Rhodococcus olei</name>
    <dbReference type="NCBI Taxonomy" id="2161675"/>
    <lineage>
        <taxon>Bacteria</taxon>
        <taxon>Bacillati</taxon>
        <taxon>Actinomycetota</taxon>
        <taxon>Actinomycetes</taxon>
        <taxon>Mycobacteriales</taxon>
        <taxon>Nocardiaceae</taxon>
        <taxon>Rhodococcus</taxon>
    </lineage>
</organism>
<feature type="domain" description="Carrier" evidence="6">
    <location>
        <begin position="2507"/>
        <end position="2582"/>
    </location>
</feature>
<feature type="domain" description="Carrier" evidence="6">
    <location>
        <begin position="955"/>
        <end position="1029"/>
    </location>
</feature>
<dbReference type="PANTHER" id="PTHR45527">
    <property type="entry name" value="NONRIBOSOMAL PEPTIDE SYNTHETASE"/>
    <property type="match status" value="1"/>
</dbReference>
<dbReference type="NCBIfam" id="TIGR01733">
    <property type="entry name" value="AA-adenyl-dom"/>
    <property type="match status" value="2"/>
</dbReference>
<dbReference type="Gene3D" id="2.30.38.10">
    <property type="entry name" value="Luciferase, Domain 3"/>
    <property type="match status" value="2"/>
</dbReference>
<dbReference type="Pfam" id="PF00501">
    <property type="entry name" value="AMP-binding"/>
    <property type="match status" value="2"/>
</dbReference>
<dbReference type="EMBL" id="BAABFB010000009">
    <property type="protein sequence ID" value="GAA4471597.1"/>
    <property type="molecule type" value="Genomic_DNA"/>
</dbReference>
<dbReference type="Gene3D" id="3.40.50.980">
    <property type="match status" value="4"/>
</dbReference>
<dbReference type="Pfam" id="PF00668">
    <property type="entry name" value="Condensation"/>
    <property type="match status" value="4"/>
</dbReference>
<accession>A0ABP8NUU0</accession>
<dbReference type="InterPro" id="IPR006162">
    <property type="entry name" value="Ppantetheine_attach_site"/>
</dbReference>
<keyword evidence="3" id="KW-0597">Phosphoprotein</keyword>
<dbReference type="PROSITE" id="PS00012">
    <property type="entry name" value="PHOSPHOPANTETHEINE"/>
    <property type="match status" value="2"/>
</dbReference>
<reference evidence="8" key="1">
    <citation type="journal article" date="2019" name="Int. J. Syst. Evol. Microbiol.">
        <title>The Global Catalogue of Microorganisms (GCM) 10K type strain sequencing project: providing services to taxonomists for standard genome sequencing and annotation.</title>
        <authorList>
            <consortium name="The Broad Institute Genomics Platform"/>
            <consortium name="The Broad Institute Genome Sequencing Center for Infectious Disease"/>
            <person name="Wu L."/>
            <person name="Ma J."/>
        </authorList>
    </citation>
    <scope>NUCLEOTIDE SEQUENCE [LARGE SCALE GENOMIC DNA]</scope>
    <source>
        <strain evidence="8">JCM 32206</strain>
    </source>
</reference>
<keyword evidence="2" id="KW-0596">Phosphopantetheine</keyword>
<evidence type="ECO:0000313" key="8">
    <source>
        <dbReference type="Proteomes" id="UP001501183"/>
    </source>
</evidence>
<evidence type="ECO:0000313" key="7">
    <source>
        <dbReference type="EMBL" id="GAA4471597.1"/>
    </source>
</evidence>
<dbReference type="PANTHER" id="PTHR45527:SF1">
    <property type="entry name" value="FATTY ACID SYNTHASE"/>
    <property type="match status" value="1"/>
</dbReference>
<dbReference type="InterPro" id="IPR020806">
    <property type="entry name" value="PKS_PP-bd"/>
</dbReference>
<dbReference type="InterPro" id="IPR020845">
    <property type="entry name" value="AMP-binding_CS"/>
</dbReference>
<dbReference type="Pfam" id="PF13193">
    <property type="entry name" value="AMP-binding_C"/>
    <property type="match status" value="2"/>
</dbReference>
<proteinExistence type="predicted"/>
<dbReference type="InterPro" id="IPR009081">
    <property type="entry name" value="PP-bd_ACP"/>
</dbReference>
<dbReference type="SUPFAM" id="SSF56801">
    <property type="entry name" value="Acetyl-CoA synthetase-like"/>
    <property type="match status" value="2"/>
</dbReference>
<dbReference type="InterPro" id="IPR000873">
    <property type="entry name" value="AMP-dep_synth/lig_dom"/>
</dbReference>
<comment type="caution">
    <text evidence="7">The sequence shown here is derived from an EMBL/GenBank/DDBJ whole genome shotgun (WGS) entry which is preliminary data.</text>
</comment>
<dbReference type="InterPro" id="IPR045851">
    <property type="entry name" value="AMP-bd_C_sf"/>
</dbReference>
<dbReference type="RefSeq" id="WP_345341281.1">
    <property type="nucleotide sequence ID" value="NZ_BAABFB010000009.1"/>
</dbReference>
<evidence type="ECO:0000256" key="4">
    <source>
        <dbReference type="ARBA" id="ARBA00022737"/>
    </source>
</evidence>
<evidence type="ECO:0000259" key="6">
    <source>
        <dbReference type="PROSITE" id="PS50075"/>
    </source>
</evidence>
<gene>
    <name evidence="7" type="ORF">GCM10023094_02580</name>
</gene>
<dbReference type="Proteomes" id="UP001501183">
    <property type="component" value="Unassembled WGS sequence"/>
</dbReference>
<dbReference type="SUPFAM" id="SSF47336">
    <property type="entry name" value="ACP-like"/>
    <property type="match status" value="2"/>
</dbReference>
<dbReference type="Pfam" id="PF00550">
    <property type="entry name" value="PP-binding"/>
    <property type="match status" value="2"/>
</dbReference>
<dbReference type="InterPro" id="IPR036736">
    <property type="entry name" value="ACP-like_sf"/>
</dbReference>
<dbReference type="InterPro" id="IPR001242">
    <property type="entry name" value="Condensation_dom"/>
</dbReference>
<dbReference type="Gene3D" id="3.30.300.30">
    <property type="match status" value="2"/>
</dbReference>
<evidence type="ECO:0000256" key="3">
    <source>
        <dbReference type="ARBA" id="ARBA00022553"/>
    </source>
</evidence>